<evidence type="ECO:0000313" key="3">
    <source>
        <dbReference type="Proteomes" id="UP001500449"/>
    </source>
</evidence>
<feature type="chain" id="PRO_5045665159" description="Small secreted protein" evidence="1">
    <location>
        <begin position="40"/>
        <end position="216"/>
    </location>
</feature>
<name>A0ABN2NIC7_9PSEU</name>
<dbReference type="Proteomes" id="UP001500449">
    <property type="component" value="Unassembled WGS sequence"/>
</dbReference>
<sequence length="216" mass="21862">MPRPIQRASRPLRQALAASALGGVLLLSGCATVVQGAAAADPAPQPTQGRGADPVAWVDKVCGAVLTYTTPVLAQPQFDGADLPAIKQRLSDYLSASQTGLQQSRDQLAKVGASPVGGGDDTVARVTAGLEKLQGDIGGAKAKVDAADPANVQGFQAALDDTQKSLQQVTAPDTLGDLKTSPRLDKAAQQAGNCTKLAALAQPAQSTAPPAATPPR</sequence>
<evidence type="ECO:0008006" key="4">
    <source>
        <dbReference type="Google" id="ProtNLM"/>
    </source>
</evidence>
<reference evidence="2 3" key="1">
    <citation type="journal article" date="2019" name="Int. J. Syst. Evol. Microbiol.">
        <title>The Global Catalogue of Microorganisms (GCM) 10K type strain sequencing project: providing services to taxonomists for standard genome sequencing and annotation.</title>
        <authorList>
            <consortium name="The Broad Institute Genomics Platform"/>
            <consortium name="The Broad Institute Genome Sequencing Center for Infectious Disease"/>
            <person name="Wu L."/>
            <person name="Ma J."/>
        </authorList>
    </citation>
    <scope>NUCLEOTIDE SEQUENCE [LARGE SCALE GENOMIC DNA]</scope>
    <source>
        <strain evidence="2 3">JCM 16009</strain>
    </source>
</reference>
<organism evidence="2 3">
    <name type="scientific">Pseudonocardia ailaonensis</name>
    <dbReference type="NCBI Taxonomy" id="367279"/>
    <lineage>
        <taxon>Bacteria</taxon>
        <taxon>Bacillati</taxon>
        <taxon>Actinomycetota</taxon>
        <taxon>Actinomycetes</taxon>
        <taxon>Pseudonocardiales</taxon>
        <taxon>Pseudonocardiaceae</taxon>
        <taxon>Pseudonocardia</taxon>
    </lineage>
</organism>
<protein>
    <recommendedName>
        <fullName evidence="4">Small secreted protein</fullName>
    </recommendedName>
</protein>
<dbReference type="PROSITE" id="PS51257">
    <property type="entry name" value="PROKAR_LIPOPROTEIN"/>
    <property type="match status" value="1"/>
</dbReference>
<keyword evidence="3" id="KW-1185">Reference proteome</keyword>
<keyword evidence="1" id="KW-0732">Signal</keyword>
<evidence type="ECO:0000256" key="1">
    <source>
        <dbReference type="SAM" id="SignalP"/>
    </source>
</evidence>
<accession>A0ABN2NIC7</accession>
<dbReference type="EMBL" id="BAAAQK010000025">
    <property type="protein sequence ID" value="GAA1870496.1"/>
    <property type="molecule type" value="Genomic_DNA"/>
</dbReference>
<evidence type="ECO:0000313" key="2">
    <source>
        <dbReference type="EMBL" id="GAA1870496.1"/>
    </source>
</evidence>
<gene>
    <name evidence="2" type="ORF">GCM10009836_58940</name>
</gene>
<feature type="signal peptide" evidence="1">
    <location>
        <begin position="1"/>
        <end position="39"/>
    </location>
</feature>
<dbReference type="RefSeq" id="WP_344424372.1">
    <property type="nucleotide sequence ID" value="NZ_BAAAQK010000025.1"/>
</dbReference>
<comment type="caution">
    <text evidence="2">The sequence shown here is derived from an EMBL/GenBank/DDBJ whole genome shotgun (WGS) entry which is preliminary data.</text>
</comment>
<proteinExistence type="predicted"/>